<proteinExistence type="predicted"/>
<gene>
    <name evidence="6" type="ORF">HPB48_015960</name>
</gene>
<protein>
    <recommendedName>
        <fullName evidence="5">RING-type domain-containing protein</fullName>
    </recommendedName>
</protein>
<dbReference type="GO" id="GO:0008270">
    <property type="term" value="F:zinc ion binding"/>
    <property type="evidence" value="ECO:0007669"/>
    <property type="project" value="UniProtKB-KW"/>
</dbReference>
<keyword evidence="3" id="KW-0862">Zinc</keyword>
<dbReference type="AlphaFoldDB" id="A0A9J6FUY5"/>
<dbReference type="Pfam" id="PF21355">
    <property type="entry name" value="TRAF-mep_MATH"/>
    <property type="match status" value="1"/>
</dbReference>
<organism evidence="6 7">
    <name type="scientific">Haemaphysalis longicornis</name>
    <name type="common">Bush tick</name>
    <dbReference type="NCBI Taxonomy" id="44386"/>
    <lineage>
        <taxon>Eukaryota</taxon>
        <taxon>Metazoa</taxon>
        <taxon>Ecdysozoa</taxon>
        <taxon>Arthropoda</taxon>
        <taxon>Chelicerata</taxon>
        <taxon>Arachnida</taxon>
        <taxon>Acari</taxon>
        <taxon>Parasitiformes</taxon>
        <taxon>Ixodida</taxon>
        <taxon>Ixodoidea</taxon>
        <taxon>Ixodidae</taxon>
        <taxon>Haemaphysalinae</taxon>
        <taxon>Haemaphysalis</taxon>
    </lineage>
</organism>
<dbReference type="InterPro" id="IPR049342">
    <property type="entry name" value="TRAF1-6_MATH_dom"/>
</dbReference>
<comment type="caution">
    <text evidence="6">The sequence shown here is derived from an EMBL/GenBank/DDBJ whole genome shotgun (WGS) entry which is preliminary data.</text>
</comment>
<accession>A0A9J6FUY5</accession>
<name>A0A9J6FUY5_HAELO</name>
<dbReference type="SUPFAM" id="SSF57850">
    <property type="entry name" value="RING/U-box"/>
    <property type="match status" value="1"/>
</dbReference>
<dbReference type="CDD" id="cd16449">
    <property type="entry name" value="RING-HC"/>
    <property type="match status" value="1"/>
</dbReference>
<dbReference type="Gene3D" id="2.60.210.10">
    <property type="entry name" value="Apoptosis, Tumor Necrosis Factor Receptor Associated Protein 2, Chain A"/>
    <property type="match status" value="1"/>
</dbReference>
<dbReference type="PROSITE" id="PS50089">
    <property type="entry name" value="ZF_RING_2"/>
    <property type="match status" value="1"/>
</dbReference>
<keyword evidence="2 4" id="KW-0863">Zinc-finger</keyword>
<dbReference type="PANTHER" id="PTHR10131:SF138">
    <property type="entry name" value="RE66324P"/>
    <property type="match status" value="1"/>
</dbReference>
<dbReference type="Gene3D" id="3.30.40.10">
    <property type="entry name" value="Zinc/RING finger domain, C3HC4 (zinc finger)"/>
    <property type="match status" value="1"/>
</dbReference>
<evidence type="ECO:0000313" key="6">
    <source>
        <dbReference type="EMBL" id="KAH9365900.1"/>
    </source>
</evidence>
<dbReference type="SUPFAM" id="SSF49599">
    <property type="entry name" value="TRAF domain-like"/>
    <property type="match status" value="2"/>
</dbReference>
<evidence type="ECO:0000256" key="1">
    <source>
        <dbReference type="ARBA" id="ARBA00022723"/>
    </source>
</evidence>
<dbReference type="GO" id="GO:0043122">
    <property type="term" value="P:regulation of canonical NF-kappaB signal transduction"/>
    <property type="evidence" value="ECO:0007669"/>
    <property type="project" value="TreeGrafter"/>
</dbReference>
<sequence>MAHGSQEFVVVGYSEYLERKPLKFVDPIPAAIICSTCGIIPRQTFSLQCGHVLCEPCYQSCTTTSECVCPLDGDVSGIDDVINRKYPVENLLRKKVYCWNEANGCRVVLPASHVTDHIRHDCKHHVTRCFKCSAVVLSRDVCAHLKSRCSALVLHAAPATQQDADNNEKTQLVAFEKSVAHRVRELDAKLSQLSLESGSQTDKITELCHTINHLKETLTEQSGPAAAPTMARSEGNEAEMKASVAFAQTIAQRVGELDGNLGQLSPDSGSHGTKLIDVCNTITHLMKDLTKQIQRASDSNVAEIKALYTHKSESLLTAITSVLTSVPSDRKTHQRVVKGYAALKEKALKNNWSDSMSEKVYLGRYLMSWGIDFGKDGDSVKILLSIQLHEGREDEFLDWPFRKRLKLSIIHPETRQELHRCGRPDSSEANRNCFCRPIGGTNRGIRLGASRVATSELELAGYVKGDQLLVRFEVLM</sequence>
<dbReference type="Proteomes" id="UP000821853">
    <property type="component" value="Unassembled WGS sequence"/>
</dbReference>
<dbReference type="EMBL" id="JABSTR010000003">
    <property type="protein sequence ID" value="KAH9365900.1"/>
    <property type="molecule type" value="Genomic_DNA"/>
</dbReference>
<evidence type="ECO:0000256" key="4">
    <source>
        <dbReference type="PROSITE-ProRule" id="PRU00175"/>
    </source>
</evidence>
<keyword evidence="7" id="KW-1185">Reference proteome</keyword>
<dbReference type="GO" id="GO:0005164">
    <property type="term" value="F:tumor necrosis factor receptor binding"/>
    <property type="evidence" value="ECO:0007669"/>
    <property type="project" value="TreeGrafter"/>
</dbReference>
<dbReference type="OrthoDB" id="10051587at2759"/>
<keyword evidence="1" id="KW-0479">Metal-binding</keyword>
<dbReference type="InterPro" id="IPR017907">
    <property type="entry name" value="Znf_RING_CS"/>
</dbReference>
<dbReference type="GO" id="GO:0009898">
    <property type="term" value="C:cytoplasmic side of plasma membrane"/>
    <property type="evidence" value="ECO:0007669"/>
    <property type="project" value="TreeGrafter"/>
</dbReference>
<dbReference type="InterPro" id="IPR008974">
    <property type="entry name" value="TRAF-like"/>
</dbReference>
<dbReference type="VEuPathDB" id="VectorBase:HLOH_053242"/>
<evidence type="ECO:0000256" key="3">
    <source>
        <dbReference type="ARBA" id="ARBA00022833"/>
    </source>
</evidence>
<dbReference type="InterPro" id="IPR001841">
    <property type="entry name" value="Znf_RING"/>
</dbReference>
<evidence type="ECO:0000256" key="2">
    <source>
        <dbReference type="ARBA" id="ARBA00022771"/>
    </source>
</evidence>
<feature type="domain" description="RING-type" evidence="5">
    <location>
        <begin position="34"/>
        <end position="72"/>
    </location>
</feature>
<evidence type="ECO:0000259" key="5">
    <source>
        <dbReference type="PROSITE" id="PS50089"/>
    </source>
</evidence>
<dbReference type="InterPro" id="IPR013083">
    <property type="entry name" value="Znf_RING/FYVE/PHD"/>
</dbReference>
<dbReference type="PROSITE" id="PS00518">
    <property type="entry name" value="ZF_RING_1"/>
    <property type="match status" value="1"/>
</dbReference>
<dbReference type="OMA" id="VCNTITH"/>
<dbReference type="PANTHER" id="PTHR10131">
    <property type="entry name" value="TNF RECEPTOR ASSOCIATED FACTOR"/>
    <property type="match status" value="1"/>
</dbReference>
<evidence type="ECO:0000313" key="7">
    <source>
        <dbReference type="Proteomes" id="UP000821853"/>
    </source>
</evidence>
<reference evidence="6 7" key="1">
    <citation type="journal article" date="2020" name="Cell">
        <title>Large-Scale Comparative Analyses of Tick Genomes Elucidate Their Genetic Diversity and Vector Capacities.</title>
        <authorList>
            <consortium name="Tick Genome and Microbiome Consortium (TIGMIC)"/>
            <person name="Jia N."/>
            <person name="Wang J."/>
            <person name="Shi W."/>
            <person name="Du L."/>
            <person name="Sun Y."/>
            <person name="Zhan W."/>
            <person name="Jiang J.F."/>
            <person name="Wang Q."/>
            <person name="Zhang B."/>
            <person name="Ji P."/>
            <person name="Bell-Sakyi L."/>
            <person name="Cui X.M."/>
            <person name="Yuan T.T."/>
            <person name="Jiang B.G."/>
            <person name="Yang W.F."/>
            <person name="Lam T.T."/>
            <person name="Chang Q.C."/>
            <person name="Ding S.J."/>
            <person name="Wang X.J."/>
            <person name="Zhu J.G."/>
            <person name="Ruan X.D."/>
            <person name="Zhao L."/>
            <person name="Wei J.T."/>
            <person name="Ye R.Z."/>
            <person name="Que T.C."/>
            <person name="Du C.H."/>
            <person name="Zhou Y.H."/>
            <person name="Cheng J.X."/>
            <person name="Dai P.F."/>
            <person name="Guo W.B."/>
            <person name="Han X.H."/>
            <person name="Huang E.J."/>
            <person name="Li L.F."/>
            <person name="Wei W."/>
            <person name="Gao Y.C."/>
            <person name="Liu J.Z."/>
            <person name="Shao H.Z."/>
            <person name="Wang X."/>
            <person name="Wang C.C."/>
            <person name="Yang T.C."/>
            <person name="Huo Q.B."/>
            <person name="Li W."/>
            <person name="Chen H.Y."/>
            <person name="Chen S.E."/>
            <person name="Zhou L.G."/>
            <person name="Ni X.B."/>
            <person name="Tian J.H."/>
            <person name="Sheng Y."/>
            <person name="Liu T."/>
            <person name="Pan Y.S."/>
            <person name="Xia L.Y."/>
            <person name="Li J."/>
            <person name="Zhao F."/>
            <person name="Cao W.C."/>
        </authorList>
    </citation>
    <scope>NUCLEOTIDE SEQUENCE [LARGE SCALE GENOMIC DNA]</scope>
    <source>
        <strain evidence="6">HaeL-2018</strain>
    </source>
</reference>